<evidence type="ECO:0000313" key="5">
    <source>
        <dbReference type="Proteomes" id="UP000234585"/>
    </source>
</evidence>
<dbReference type="InterPro" id="IPR020476">
    <property type="entry name" value="Nudix_hydrolase"/>
</dbReference>
<dbReference type="PANTHER" id="PTHR16099:SF5">
    <property type="entry name" value="NUCLEOTIDE TRIPHOSPHATE DIPHOSPHATASE NUDT15"/>
    <property type="match status" value="1"/>
</dbReference>
<comment type="similarity">
    <text evidence="2">Belongs to the Nudix hydrolase family.</text>
</comment>
<dbReference type="CDD" id="cd04678">
    <property type="entry name" value="NUDIX_MTH2_Nudt15"/>
    <property type="match status" value="1"/>
</dbReference>
<dbReference type="FunFam" id="3.90.79.10:FF:000060">
    <property type="entry name" value="Nudix hydrolase 1"/>
    <property type="match status" value="1"/>
</dbReference>
<reference evidence="4 5" key="1">
    <citation type="submission" date="2017-12" db="EMBL/GenBank/DDBJ databases">
        <authorList>
            <consortium name="DOE Joint Genome Institute"/>
            <person name="Haridas S."/>
            <person name="Kjaerbolling I."/>
            <person name="Vesth T.C."/>
            <person name="Frisvad J.C."/>
            <person name="Nybo J.L."/>
            <person name="Theobald S."/>
            <person name="Kuo A."/>
            <person name="Bowyer P."/>
            <person name="Matsuda Y."/>
            <person name="Mondo S."/>
            <person name="Lyhne E.K."/>
            <person name="Kogle M.E."/>
            <person name="Clum A."/>
            <person name="Lipzen A."/>
            <person name="Salamov A."/>
            <person name="Ngan C.Y."/>
            <person name="Daum C."/>
            <person name="Chiniquy J."/>
            <person name="Barry K."/>
            <person name="LaButti K."/>
            <person name="Simmons B.A."/>
            <person name="Magnuson J.K."/>
            <person name="Mortensen U.H."/>
            <person name="Larsen T.O."/>
            <person name="Grigoriev I.V."/>
            <person name="Baker S.E."/>
            <person name="Andersen M.R."/>
            <person name="Nordberg H.P."/>
            <person name="Cantor M.N."/>
            <person name="Hua S.X."/>
        </authorList>
    </citation>
    <scope>NUCLEOTIDE SEQUENCE [LARGE SCALE GENOMIC DNA]</scope>
    <source>
        <strain evidence="4 5">CBS 102.13</strain>
    </source>
</reference>
<dbReference type="SUPFAM" id="SSF55811">
    <property type="entry name" value="Nudix"/>
    <property type="match status" value="1"/>
</dbReference>
<dbReference type="PRINTS" id="PR00502">
    <property type="entry name" value="NUDIXFAMILY"/>
</dbReference>
<dbReference type="PROSITE" id="PS00893">
    <property type="entry name" value="NUDIX_BOX"/>
    <property type="match status" value="1"/>
</dbReference>
<dbReference type="EMBL" id="KZ559143">
    <property type="protein sequence ID" value="PLB37461.1"/>
    <property type="molecule type" value="Genomic_DNA"/>
</dbReference>
<evidence type="ECO:0000313" key="4">
    <source>
        <dbReference type="EMBL" id="PLB37461.1"/>
    </source>
</evidence>
<dbReference type="Proteomes" id="UP000234585">
    <property type="component" value="Unassembled WGS sequence"/>
</dbReference>
<dbReference type="AlphaFoldDB" id="A0A2I2FA08"/>
<dbReference type="GO" id="GO:0005829">
    <property type="term" value="C:cytosol"/>
    <property type="evidence" value="ECO:0007669"/>
    <property type="project" value="TreeGrafter"/>
</dbReference>
<dbReference type="GO" id="GO:0006203">
    <property type="term" value="P:dGTP catabolic process"/>
    <property type="evidence" value="ECO:0007669"/>
    <property type="project" value="TreeGrafter"/>
</dbReference>
<protein>
    <submittedName>
        <fullName evidence="4">Nudix hydrolase 1</fullName>
    </submittedName>
</protein>
<dbReference type="Gene3D" id="3.90.79.10">
    <property type="entry name" value="Nucleoside Triphosphate Pyrophosphohydrolase"/>
    <property type="match status" value="1"/>
</dbReference>
<organism evidence="4 5">
    <name type="scientific">Aspergillus candidus</name>
    <dbReference type="NCBI Taxonomy" id="41067"/>
    <lineage>
        <taxon>Eukaryota</taxon>
        <taxon>Fungi</taxon>
        <taxon>Dikarya</taxon>
        <taxon>Ascomycota</taxon>
        <taxon>Pezizomycotina</taxon>
        <taxon>Eurotiomycetes</taxon>
        <taxon>Eurotiomycetidae</taxon>
        <taxon>Eurotiales</taxon>
        <taxon>Aspergillaceae</taxon>
        <taxon>Aspergillus</taxon>
        <taxon>Aspergillus subgen. Circumdati</taxon>
    </lineage>
</organism>
<evidence type="ECO:0000256" key="2">
    <source>
        <dbReference type="RuleBase" id="RU003476"/>
    </source>
</evidence>
<dbReference type="RefSeq" id="XP_024671473.1">
    <property type="nucleotide sequence ID" value="XM_024818873.1"/>
</dbReference>
<dbReference type="GeneID" id="36526033"/>
<gene>
    <name evidence="4" type="ORF">BDW47DRAFT_38354</name>
</gene>
<evidence type="ECO:0000256" key="1">
    <source>
        <dbReference type="ARBA" id="ARBA00022801"/>
    </source>
</evidence>
<evidence type="ECO:0000259" key="3">
    <source>
        <dbReference type="PROSITE" id="PS51462"/>
    </source>
</evidence>
<dbReference type="InterPro" id="IPR020084">
    <property type="entry name" value="NUDIX_hydrolase_CS"/>
</dbReference>
<sequence length="164" mass="18629">MNARIGVGVFVFNSKGEFILGQRKGSHGAGHWALPGGHLEFNESFETCAEREVLEETGVKVKDIKFLTATNDVMKSEGKHYVTIFVGCRLEDENATPTIMEPEKCEEWRWVSWGDVASLYEEHNQVETEGTMATFEGKVLFTPLVNLFRQRSDLHPWKSYKQTA</sequence>
<proteinExistence type="inferred from homology"/>
<dbReference type="InterPro" id="IPR000086">
    <property type="entry name" value="NUDIX_hydrolase_dom"/>
</dbReference>
<dbReference type="PROSITE" id="PS51462">
    <property type="entry name" value="NUDIX"/>
    <property type="match status" value="1"/>
</dbReference>
<dbReference type="InterPro" id="IPR015797">
    <property type="entry name" value="NUDIX_hydrolase-like_dom_sf"/>
</dbReference>
<dbReference type="OrthoDB" id="447842at2759"/>
<keyword evidence="5" id="KW-1185">Reference proteome</keyword>
<keyword evidence="1 2" id="KW-0378">Hydrolase</keyword>
<feature type="domain" description="Nudix hydrolase" evidence="3">
    <location>
        <begin position="2"/>
        <end position="133"/>
    </location>
</feature>
<accession>A0A2I2FA08</accession>
<dbReference type="GO" id="GO:0035539">
    <property type="term" value="F:8-oxo-7,8-dihydrodeoxyguanosine triphosphate pyrophosphatase activity"/>
    <property type="evidence" value="ECO:0007669"/>
    <property type="project" value="TreeGrafter"/>
</dbReference>
<dbReference type="Pfam" id="PF00293">
    <property type="entry name" value="NUDIX"/>
    <property type="match status" value="1"/>
</dbReference>
<name>A0A2I2FA08_ASPCN</name>
<dbReference type="PANTHER" id="PTHR16099">
    <property type="entry name" value="8-OXO-DGTP DIPHOSPHATES NUDT15"/>
    <property type="match status" value="1"/>
</dbReference>
<dbReference type="STRING" id="41067.A0A2I2FA08"/>